<sequence>MWFNYHGQIPYVPCVCR</sequence>
<protein>
    <submittedName>
        <fullName evidence="1">Uncharacterized protein</fullName>
    </submittedName>
</protein>
<organism evidence="1">
    <name type="scientific">Arundo donax</name>
    <name type="common">Giant reed</name>
    <name type="synonym">Donax arundinaceus</name>
    <dbReference type="NCBI Taxonomy" id="35708"/>
    <lineage>
        <taxon>Eukaryota</taxon>
        <taxon>Viridiplantae</taxon>
        <taxon>Streptophyta</taxon>
        <taxon>Embryophyta</taxon>
        <taxon>Tracheophyta</taxon>
        <taxon>Spermatophyta</taxon>
        <taxon>Magnoliopsida</taxon>
        <taxon>Liliopsida</taxon>
        <taxon>Poales</taxon>
        <taxon>Poaceae</taxon>
        <taxon>PACMAD clade</taxon>
        <taxon>Arundinoideae</taxon>
        <taxon>Arundineae</taxon>
        <taxon>Arundo</taxon>
    </lineage>
</organism>
<reference evidence="1" key="1">
    <citation type="submission" date="2014-09" db="EMBL/GenBank/DDBJ databases">
        <authorList>
            <person name="Magalhaes I.L.F."/>
            <person name="Oliveira U."/>
            <person name="Santos F.R."/>
            <person name="Vidigal T.H.D.A."/>
            <person name="Brescovit A.D."/>
            <person name="Santos A.J."/>
        </authorList>
    </citation>
    <scope>NUCLEOTIDE SEQUENCE</scope>
    <source>
        <tissue evidence="1">Shoot tissue taken approximately 20 cm above the soil surface</tissue>
    </source>
</reference>
<name>A0A0A9B539_ARUDO</name>
<proteinExistence type="predicted"/>
<dbReference type="AlphaFoldDB" id="A0A0A9B539"/>
<evidence type="ECO:0000313" key="1">
    <source>
        <dbReference type="EMBL" id="JAD59084.1"/>
    </source>
</evidence>
<accession>A0A0A9B539</accession>
<dbReference type="EMBL" id="GBRH01238811">
    <property type="protein sequence ID" value="JAD59084.1"/>
    <property type="molecule type" value="Transcribed_RNA"/>
</dbReference>
<reference evidence="1" key="2">
    <citation type="journal article" date="2015" name="Data Brief">
        <title>Shoot transcriptome of the giant reed, Arundo donax.</title>
        <authorList>
            <person name="Barrero R.A."/>
            <person name="Guerrero F.D."/>
            <person name="Moolhuijzen P."/>
            <person name="Goolsby J.A."/>
            <person name="Tidwell J."/>
            <person name="Bellgard S.E."/>
            <person name="Bellgard M.I."/>
        </authorList>
    </citation>
    <scope>NUCLEOTIDE SEQUENCE</scope>
    <source>
        <tissue evidence="1">Shoot tissue taken approximately 20 cm above the soil surface</tissue>
    </source>
</reference>